<reference evidence="1 2" key="1">
    <citation type="submission" date="2024-05" db="EMBL/GenBank/DDBJ databases">
        <title>Haplotype-resolved chromosome-level genome assembly of Huyou (Citrus changshanensis).</title>
        <authorList>
            <person name="Miao C."/>
            <person name="Chen W."/>
            <person name="Wu Y."/>
            <person name="Wang L."/>
            <person name="Zhao S."/>
            <person name="Grierson D."/>
            <person name="Xu C."/>
            <person name="Chen K."/>
        </authorList>
    </citation>
    <scope>NUCLEOTIDE SEQUENCE [LARGE SCALE GENOMIC DNA]</scope>
    <source>
        <strain evidence="1">01-14</strain>
        <tissue evidence="1">Leaf</tissue>
    </source>
</reference>
<evidence type="ECO:0000313" key="2">
    <source>
        <dbReference type="Proteomes" id="UP001428341"/>
    </source>
</evidence>
<dbReference type="EMBL" id="JBCGBO010000024">
    <property type="protein sequence ID" value="KAK9180748.1"/>
    <property type="molecule type" value="Genomic_DNA"/>
</dbReference>
<sequence>MKALPALFSGTGSEEYSSYWSLLSDPLAGSKLGRENNTIRLAGQLSLSLQGMEIEIPRELCFPAGKNQINGKSSFSIARVEVAGSCQFQFFLLNLFYIYRNSTRSKGSISKFSGGNLCNRSMGNSKLSGAGGRSKLILGTAAASTGTRKRHDSEDQSISIYKNEKHCLRHATPKKG</sequence>
<organism evidence="1 2">
    <name type="scientific">Citrus x changshan-huyou</name>
    <dbReference type="NCBI Taxonomy" id="2935761"/>
    <lineage>
        <taxon>Eukaryota</taxon>
        <taxon>Viridiplantae</taxon>
        <taxon>Streptophyta</taxon>
        <taxon>Embryophyta</taxon>
        <taxon>Tracheophyta</taxon>
        <taxon>Spermatophyta</taxon>
        <taxon>Magnoliopsida</taxon>
        <taxon>eudicotyledons</taxon>
        <taxon>Gunneridae</taxon>
        <taxon>Pentapetalae</taxon>
        <taxon>rosids</taxon>
        <taxon>malvids</taxon>
        <taxon>Sapindales</taxon>
        <taxon>Rutaceae</taxon>
        <taxon>Aurantioideae</taxon>
        <taxon>Citrus</taxon>
    </lineage>
</organism>
<protein>
    <submittedName>
        <fullName evidence="1">Uncharacterized protein</fullName>
    </submittedName>
</protein>
<dbReference type="Proteomes" id="UP001428341">
    <property type="component" value="Unassembled WGS sequence"/>
</dbReference>
<proteinExistence type="predicted"/>
<keyword evidence="2" id="KW-1185">Reference proteome</keyword>
<gene>
    <name evidence="1" type="ORF">WN944_023883</name>
</gene>
<comment type="caution">
    <text evidence="1">The sequence shown here is derived from an EMBL/GenBank/DDBJ whole genome shotgun (WGS) entry which is preliminary data.</text>
</comment>
<dbReference type="AlphaFoldDB" id="A0AAP0LPI8"/>
<evidence type="ECO:0000313" key="1">
    <source>
        <dbReference type="EMBL" id="KAK9180748.1"/>
    </source>
</evidence>
<accession>A0AAP0LPI8</accession>
<name>A0AAP0LPI8_9ROSI</name>